<evidence type="ECO:0000256" key="1">
    <source>
        <dbReference type="ARBA" id="ARBA00022692"/>
    </source>
</evidence>
<dbReference type="Pfam" id="PF08690">
    <property type="entry name" value="GET2"/>
    <property type="match status" value="1"/>
</dbReference>
<dbReference type="PANTHER" id="PTHR28263:SF1">
    <property type="entry name" value="GOLGI TO ER TRAFFIC PROTEIN 2"/>
    <property type="match status" value="1"/>
</dbReference>
<feature type="compositionally biased region" description="Low complexity" evidence="4">
    <location>
        <begin position="9"/>
        <end position="23"/>
    </location>
</feature>
<sequence length="332" mass="35130">MADTTPIVASSERSSTPPSSASEQARIRKERREAKIRAGGSARLDKITGLGGGVPRDVSPRPAASAVQHPDPEEVDISQHYYEPSGRASRPANDPFAMPQPQINEDQLRQMMLGMDPSRGPPMGGEGNPFAGFPGMAGMPGMEGMGGPGGPDLDDPMMKMMQQMMGGMPGGAGPGAGGMPPFPGMPGMPGQAAAAAADPYAYLWRIIHAVFALGLGLYIAFTTTFTGTKLERERSGLYTSTATDGAGLSPASVHFFWIFATAEVVLQTSRFFMEKGVVQPGGIMGTVMGFLPQPYKGYLGLVTRYMRIWTTVSGDAMVCVFVLGVCAWLRTN</sequence>
<feature type="compositionally biased region" description="Basic and acidic residues" evidence="4">
    <location>
        <begin position="25"/>
        <end position="36"/>
    </location>
</feature>
<feature type="region of interest" description="Disordered" evidence="4">
    <location>
        <begin position="1"/>
        <end position="76"/>
    </location>
</feature>
<dbReference type="AlphaFoldDB" id="A0A370TUS3"/>
<name>A0A370TUS3_9HELO</name>
<keyword evidence="2 5" id="KW-1133">Transmembrane helix</keyword>
<comment type="caution">
    <text evidence="6">The sequence shown here is derived from an EMBL/GenBank/DDBJ whole genome shotgun (WGS) entry which is preliminary data.</text>
</comment>
<feature type="transmembrane region" description="Helical" evidence="5">
    <location>
        <begin position="206"/>
        <end position="226"/>
    </location>
</feature>
<evidence type="ECO:0000313" key="7">
    <source>
        <dbReference type="Proteomes" id="UP000254866"/>
    </source>
</evidence>
<gene>
    <name evidence="6" type="ORF">BP5553_03614</name>
</gene>
<evidence type="ECO:0008006" key="8">
    <source>
        <dbReference type="Google" id="ProtNLM"/>
    </source>
</evidence>
<protein>
    <recommendedName>
        <fullName evidence="8">GET complex, subunit GET2</fullName>
    </recommendedName>
</protein>
<dbReference type="RefSeq" id="XP_031871930.1">
    <property type="nucleotide sequence ID" value="XM_032012237.1"/>
</dbReference>
<dbReference type="OrthoDB" id="5393181at2759"/>
<proteinExistence type="predicted"/>
<dbReference type="GeneID" id="43596463"/>
<organism evidence="6 7">
    <name type="scientific">Venustampulla echinocandica</name>
    <dbReference type="NCBI Taxonomy" id="2656787"/>
    <lineage>
        <taxon>Eukaryota</taxon>
        <taxon>Fungi</taxon>
        <taxon>Dikarya</taxon>
        <taxon>Ascomycota</taxon>
        <taxon>Pezizomycotina</taxon>
        <taxon>Leotiomycetes</taxon>
        <taxon>Helotiales</taxon>
        <taxon>Pleuroascaceae</taxon>
        <taxon>Venustampulla</taxon>
    </lineage>
</organism>
<evidence type="ECO:0000256" key="4">
    <source>
        <dbReference type="SAM" id="MobiDB-lite"/>
    </source>
</evidence>
<dbReference type="Proteomes" id="UP000254866">
    <property type="component" value="Unassembled WGS sequence"/>
</dbReference>
<evidence type="ECO:0000313" key="6">
    <source>
        <dbReference type="EMBL" id="RDL39274.1"/>
    </source>
</evidence>
<keyword evidence="3 5" id="KW-0472">Membrane</keyword>
<dbReference type="PANTHER" id="PTHR28263">
    <property type="entry name" value="GOLGI TO ER TRAFFIC PROTEIN 2"/>
    <property type="match status" value="1"/>
</dbReference>
<evidence type="ECO:0000256" key="3">
    <source>
        <dbReference type="ARBA" id="ARBA00023136"/>
    </source>
</evidence>
<evidence type="ECO:0000256" key="5">
    <source>
        <dbReference type="SAM" id="Phobius"/>
    </source>
</evidence>
<feature type="transmembrane region" description="Helical" evidence="5">
    <location>
        <begin position="246"/>
        <end position="265"/>
    </location>
</feature>
<reference evidence="6 7" key="1">
    <citation type="journal article" date="2018" name="IMA Fungus">
        <title>IMA Genome-F 9: Draft genome sequence of Annulohypoxylon stygium, Aspergillus mulundensis, Berkeleyomyces basicola (syn. Thielaviopsis basicola), Ceratocystis smalleyi, two Cercospora beticola strains, Coleophoma cylindrospora, Fusarium fracticaudum, Phialophora cf. hyalina, and Morchella septimelata.</title>
        <authorList>
            <person name="Wingfield B.D."/>
            <person name="Bills G.F."/>
            <person name="Dong Y."/>
            <person name="Huang W."/>
            <person name="Nel W.J."/>
            <person name="Swalarsk-Parry B.S."/>
            <person name="Vaghefi N."/>
            <person name="Wilken P.M."/>
            <person name="An Z."/>
            <person name="de Beer Z.W."/>
            <person name="De Vos L."/>
            <person name="Chen L."/>
            <person name="Duong T.A."/>
            <person name="Gao Y."/>
            <person name="Hammerbacher A."/>
            <person name="Kikkert J.R."/>
            <person name="Li Y."/>
            <person name="Li H."/>
            <person name="Li K."/>
            <person name="Li Q."/>
            <person name="Liu X."/>
            <person name="Ma X."/>
            <person name="Naidoo K."/>
            <person name="Pethybridge S.J."/>
            <person name="Sun J."/>
            <person name="Steenkamp E.T."/>
            <person name="van der Nest M.A."/>
            <person name="van Wyk S."/>
            <person name="Wingfield M.J."/>
            <person name="Xiong C."/>
            <person name="Yue Q."/>
            <person name="Zhang X."/>
        </authorList>
    </citation>
    <scope>NUCLEOTIDE SEQUENCE [LARGE SCALE GENOMIC DNA]</scope>
    <source>
        <strain evidence="6 7">BP 5553</strain>
    </source>
</reference>
<dbReference type="GO" id="GO:0006890">
    <property type="term" value="P:retrograde vesicle-mediated transport, Golgi to endoplasmic reticulum"/>
    <property type="evidence" value="ECO:0007669"/>
    <property type="project" value="TreeGrafter"/>
</dbReference>
<dbReference type="InterPro" id="IPR028143">
    <property type="entry name" value="Get2/sif1"/>
</dbReference>
<evidence type="ECO:0000256" key="2">
    <source>
        <dbReference type="ARBA" id="ARBA00022989"/>
    </source>
</evidence>
<dbReference type="STRING" id="2656787.A0A370TUS3"/>
<keyword evidence="1 5" id="KW-0812">Transmembrane</keyword>
<keyword evidence="7" id="KW-1185">Reference proteome</keyword>
<dbReference type="EMBL" id="NPIC01000002">
    <property type="protein sequence ID" value="RDL39274.1"/>
    <property type="molecule type" value="Genomic_DNA"/>
</dbReference>
<feature type="transmembrane region" description="Helical" evidence="5">
    <location>
        <begin position="307"/>
        <end position="329"/>
    </location>
</feature>
<accession>A0A370TUS3</accession>